<dbReference type="EMBL" id="JBBWWT010000008">
    <property type="protein sequence ID" value="MEL1265710.1"/>
    <property type="molecule type" value="Genomic_DNA"/>
</dbReference>
<keyword evidence="1 8" id="KW-0808">Transferase</keyword>
<feature type="region of interest" description="Disordered" evidence="6">
    <location>
        <begin position="66"/>
        <end position="152"/>
    </location>
</feature>
<evidence type="ECO:0000256" key="4">
    <source>
        <dbReference type="ARBA" id="ARBA00022840"/>
    </source>
</evidence>
<feature type="domain" description="Protein kinase" evidence="7">
    <location>
        <begin position="173"/>
        <end position="459"/>
    </location>
</feature>
<feature type="binding site" evidence="5">
    <location>
        <position position="208"/>
    </location>
    <ligand>
        <name>ATP</name>
        <dbReference type="ChEBI" id="CHEBI:30616"/>
    </ligand>
</feature>
<dbReference type="PROSITE" id="PS50011">
    <property type="entry name" value="PROTEIN_KINASE_DOM"/>
    <property type="match status" value="1"/>
</dbReference>
<evidence type="ECO:0000313" key="9">
    <source>
        <dbReference type="Proteomes" id="UP001459204"/>
    </source>
</evidence>
<comment type="caution">
    <text evidence="8">The sequence shown here is derived from an EMBL/GenBank/DDBJ whole genome shotgun (WGS) entry which is preliminary data.</text>
</comment>
<evidence type="ECO:0000313" key="8">
    <source>
        <dbReference type="EMBL" id="MEL1265710.1"/>
    </source>
</evidence>
<evidence type="ECO:0000256" key="2">
    <source>
        <dbReference type="ARBA" id="ARBA00022741"/>
    </source>
</evidence>
<keyword evidence="9" id="KW-1185">Reference proteome</keyword>
<dbReference type="Gene3D" id="3.90.1580.10">
    <property type="entry name" value="paralog of FGE (formylglycine-generating enzyme)"/>
    <property type="match status" value="1"/>
</dbReference>
<organism evidence="8 9">
    <name type="scientific">Pseudoxanthomonas putridarboris</name>
    <dbReference type="NCBI Taxonomy" id="752605"/>
    <lineage>
        <taxon>Bacteria</taxon>
        <taxon>Pseudomonadati</taxon>
        <taxon>Pseudomonadota</taxon>
        <taxon>Gammaproteobacteria</taxon>
        <taxon>Lysobacterales</taxon>
        <taxon>Lysobacteraceae</taxon>
        <taxon>Pseudoxanthomonas</taxon>
    </lineage>
</organism>
<dbReference type="PANTHER" id="PTHR43289">
    <property type="entry name" value="MITOGEN-ACTIVATED PROTEIN KINASE KINASE KINASE 20-RELATED"/>
    <property type="match status" value="1"/>
</dbReference>
<evidence type="ECO:0000256" key="5">
    <source>
        <dbReference type="PROSITE-ProRule" id="PRU10141"/>
    </source>
</evidence>
<protein>
    <submittedName>
        <fullName evidence="8">Bifunctional serine/threonine-protein kinase/formylglycine-generating enzyme family protein</fullName>
        <ecNumber evidence="8">2.7.11.1</ecNumber>
    </submittedName>
</protein>
<evidence type="ECO:0000259" key="7">
    <source>
        <dbReference type="PROSITE" id="PS50011"/>
    </source>
</evidence>
<dbReference type="InterPro" id="IPR016187">
    <property type="entry name" value="CTDL_fold"/>
</dbReference>
<dbReference type="PROSITE" id="PS00107">
    <property type="entry name" value="PROTEIN_KINASE_ATP"/>
    <property type="match status" value="1"/>
</dbReference>
<dbReference type="InterPro" id="IPR005532">
    <property type="entry name" value="SUMF_dom"/>
</dbReference>
<dbReference type="Gene3D" id="3.30.200.20">
    <property type="entry name" value="Phosphorylase Kinase, domain 1"/>
    <property type="match status" value="1"/>
</dbReference>
<dbReference type="Pfam" id="PF00069">
    <property type="entry name" value="Pkinase"/>
    <property type="match status" value="1"/>
</dbReference>
<dbReference type="Pfam" id="PF03781">
    <property type="entry name" value="FGE-sulfatase"/>
    <property type="match status" value="1"/>
</dbReference>
<gene>
    <name evidence="8" type="ORF">AAD027_15250</name>
</gene>
<dbReference type="SUPFAM" id="SSF56112">
    <property type="entry name" value="Protein kinase-like (PK-like)"/>
    <property type="match status" value="1"/>
</dbReference>
<evidence type="ECO:0000256" key="6">
    <source>
        <dbReference type="SAM" id="MobiDB-lite"/>
    </source>
</evidence>
<dbReference type="PANTHER" id="PTHR43289:SF6">
    <property type="entry name" value="SERINE_THREONINE-PROTEIN KINASE NEKL-3"/>
    <property type="match status" value="1"/>
</dbReference>
<proteinExistence type="predicted"/>
<feature type="compositionally biased region" description="Basic and acidic residues" evidence="6">
    <location>
        <begin position="66"/>
        <end position="81"/>
    </location>
</feature>
<dbReference type="InterPro" id="IPR042095">
    <property type="entry name" value="SUMF_sf"/>
</dbReference>
<evidence type="ECO:0000256" key="3">
    <source>
        <dbReference type="ARBA" id="ARBA00022777"/>
    </source>
</evidence>
<dbReference type="CDD" id="cd14014">
    <property type="entry name" value="STKc_PknB_like"/>
    <property type="match status" value="1"/>
</dbReference>
<dbReference type="Proteomes" id="UP001459204">
    <property type="component" value="Unassembled WGS sequence"/>
</dbReference>
<name>A0ABU9J383_9GAMM</name>
<dbReference type="InterPro" id="IPR017441">
    <property type="entry name" value="Protein_kinase_ATP_BS"/>
</dbReference>
<dbReference type="GO" id="GO:0004674">
    <property type="term" value="F:protein serine/threonine kinase activity"/>
    <property type="evidence" value="ECO:0007669"/>
    <property type="project" value="UniProtKB-EC"/>
</dbReference>
<accession>A0ABU9J383</accession>
<dbReference type="PROSITE" id="PS00108">
    <property type="entry name" value="PROTEIN_KINASE_ST"/>
    <property type="match status" value="1"/>
</dbReference>
<evidence type="ECO:0000256" key="1">
    <source>
        <dbReference type="ARBA" id="ARBA00022679"/>
    </source>
</evidence>
<dbReference type="EC" id="2.7.11.1" evidence="8"/>
<keyword evidence="4 5" id="KW-0067">ATP-binding</keyword>
<sequence>MTSLAELIGRYRDNTLELSGLLEAVTARGALPEAEQRAELAWLQELAGRDGIDRDTVRRLTEHLRTLPLRPPREDSDDATRVRASAGDPATQSSAVADAVAPHVPGEPPSGGDATIVKPFPVRPANTEEVRGADEGTGTGSSASGSNQSSWRRIARAEGGDRPGVGRLLKGRFLLEREIGRGGMGVVFLARDERKVEARDRDPYVAVKVLNDEFRHHPDSLIALQRESRRAQQLAQDNIVRVYDFDKDGTIVFMTMEYIDGSDLRALIRQRAQHGLTFAQAWPLIEGMARALQGAHAVGIVHSDFKPGNVMVTRAGVPKVFDFGIARASKLVGDAAGEQTVFDAGTLGAMTPAYASLEMLQGREPSPADDVYALGCVVFELLTGRHPFDKASAETAMKEGRRPPPVPGLDKRQYRTLCESIAFDGDKRLQSVAQLVEGLRRRSLRERLGPYALGAAAIVAVAGGGAWALSGHLHQQRTAQVLERFGDAASDRFQSEEQARQALNDLDEDERRKLILDRGETIESFLLGRLDRYWNPAQGRENYAGAQRIFALRDELKLFSPRLDARSGDIERERDDLLNTLDTGLNRAIAAGAIFEDQPGNAVAILDRIRAIVPGSALLKNPELELKYDIAIGQSLDGGDIEQAGRRIALARRLFPASERLRQRRIQLATLTTAHAGSQDSPALAALAPDEELVKAEIVSRIESLRRATAAHDIVKAKESLARIGELQPGHPFIAGEGAQLLAEAYLGRARAVCRNGRWRDAIQVIAQGLATVGEHAEMSKARERYEFALALMEARRSPPLAAPEVEQLRRRLARLRNVDPDGMKQLESDMSAKGGLPQGALDGLLASMERQGQANPPVAAGDGAASRAGNSVEAAGAARRQGPDPCAARALIGSGRECFDTFAIGAYGPSLVVVPGRGGGRPYALSRTEISVANLDLFCRNTRSCPVSQKAQANGPARDVSLSLVQKYAQWLSDTSGYVYRLPTDEEWLHGARAGQRWDGAAAGKCADPAKGPWYTQQADLGRPGVSNPWGLVDLAGSVWEWVADGGAVKMRGGSYRSSGAECSVESQRAGKRSGQRDVGFRLLRELK</sequence>
<dbReference type="RefSeq" id="WP_341726884.1">
    <property type="nucleotide sequence ID" value="NZ_JBBWWT010000008.1"/>
</dbReference>
<dbReference type="InterPro" id="IPR011009">
    <property type="entry name" value="Kinase-like_dom_sf"/>
</dbReference>
<dbReference type="Gene3D" id="1.10.510.10">
    <property type="entry name" value="Transferase(Phosphotransferase) domain 1"/>
    <property type="match status" value="1"/>
</dbReference>
<feature type="compositionally biased region" description="Low complexity" evidence="6">
    <location>
        <begin position="140"/>
        <end position="150"/>
    </location>
</feature>
<keyword evidence="2 5" id="KW-0547">Nucleotide-binding</keyword>
<dbReference type="SUPFAM" id="SSF56436">
    <property type="entry name" value="C-type lectin-like"/>
    <property type="match status" value="1"/>
</dbReference>
<keyword evidence="3 8" id="KW-0418">Kinase</keyword>
<reference evidence="8 9" key="1">
    <citation type="submission" date="2024-04" db="EMBL/GenBank/DDBJ databases">
        <title>Draft genome sequence of Pseudoxanthomonas putridarboris WD12.</title>
        <authorList>
            <person name="Oh J."/>
        </authorList>
    </citation>
    <scope>NUCLEOTIDE SEQUENCE [LARGE SCALE GENOMIC DNA]</scope>
    <source>
        <strain evidence="8 9">WD12</strain>
    </source>
</reference>
<dbReference type="InterPro" id="IPR000719">
    <property type="entry name" value="Prot_kinase_dom"/>
</dbReference>
<dbReference type="InterPro" id="IPR008271">
    <property type="entry name" value="Ser/Thr_kinase_AS"/>
</dbReference>